<name>A0A8H3FAN7_9LECA</name>
<keyword evidence="14" id="KW-1185">Reference proteome</keyword>
<feature type="signal peptide" evidence="11">
    <location>
        <begin position="1"/>
        <end position="18"/>
    </location>
</feature>
<evidence type="ECO:0000256" key="3">
    <source>
        <dbReference type="ARBA" id="ARBA00022089"/>
    </source>
</evidence>
<evidence type="ECO:0000256" key="6">
    <source>
        <dbReference type="ARBA" id="ARBA00022824"/>
    </source>
</evidence>
<comment type="subcellular location">
    <subcellularLocation>
        <location evidence="1">Endoplasmic reticulum membrane</location>
        <topology evidence="1">Single-pass type I membrane protein</topology>
    </subcellularLocation>
</comment>
<organism evidence="13 14">
    <name type="scientific">Gomphillus americanus</name>
    <dbReference type="NCBI Taxonomy" id="1940652"/>
    <lineage>
        <taxon>Eukaryota</taxon>
        <taxon>Fungi</taxon>
        <taxon>Dikarya</taxon>
        <taxon>Ascomycota</taxon>
        <taxon>Pezizomycotina</taxon>
        <taxon>Lecanoromycetes</taxon>
        <taxon>OSLEUM clade</taxon>
        <taxon>Ostropomycetidae</taxon>
        <taxon>Ostropales</taxon>
        <taxon>Graphidaceae</taxon>
        <taxon>Gomphilloideae</taxon>
        <taxon>Gomphillus</taxon>
    </lineage>
</organism>
<comment type="caution">
    <text evidence="13">The sequence shown here is derived from an EMBL/GenBank/DDBJ whole genome shotgun (WGS) entry which is preliminary data.</text>
</comment>
<evidence type="ECO:0000256" key="11">
    <source>
        <dbReference type="SAM" id="SignalP"/>
    </source>
</evidence>
<evidence type="ECO:0000256" key="4">
    <source>
        <dbReference type="ARBA" id="ARBA00022692"/>
    </source>
</evidence>
<feature type="domain" description="V-type proton ATPase subunit S1/VOA1 transmembrane" evidence="12">
    <location>
        <begin position="204"/>
        <end position="243"/>
    </location>
</feature>
<dbReference type="GO" id="GO:0005789">
    <property type="term" value="C:endoplasmic reticulum membrane"/>
    <property type="evidence" value="ECO:0007669"/>
    <property type="project" value="UniProtKB-SubCell"/>
</dbReference>
<dbReference type="Proteomes" id="UP000664169">
    <property type="component" value="Unassembled WGS sequence"/>
</dbReference>
<keyword evidence="5 11" id="KW-0732">Signal</keyword>
<evidence type="ECO:0000256" key="2">
    <source>
        <dbReference type="ARBA" id="ARBA00008203"/>
    </source>
</evidence>
<protein>
    <recommendedName>
        <fullName evidence="3">Protein BIG1</fullName>
    </recommendedName>
</protein>
<dbReference type="GO" id="GO:0006078">
    <property type="term" value="P:(1-&gt;6)-beta-D-glucan biosynthetic process"/>
    <property type="evidence" value="ECO:0007669"/>
    <property type="project" value="TreeGrafter"/>
</dbReference>
<dbReference type="GO" id="GO:0071555">
    <property type="term" value="P:cell wall organization"/>
    <property type="evidence" value="ECO:0007669"/>
    <property type="project" value="UniProtKB-KW"/>
</dbReference>
<dbReference type="PANTHER" id="PTHR28285">
    <property type="entry name" value="PROTEIN BIG1"/>
    <property type="match status" value="1"/>
</dbReference>
<dbReference type="EMBL" id="CAJPDQ010000014">
    <property type="protein sequence ID" value="CAF9919172.1"/>
    <property type="molecule type" value="Genomic_DNA"/>
</dbReference>
<dbReference type="Pfam" id="PF20520">
    <property type="entry name" value="Ac45-VOA1_TM"/>
    <property type="match status" value="1"/>
</dbReference>
<comment type="similarity">
    <text evidence="2">Belongs to the BIG1 family.</text>
</comment>
<evidence type="ECO:0000259" key="12">
    <source>
        <dbReference type="Pfam" id="PF20520"/>
    </source>
</evidence>
<dbReference type="PANTHER" id="PTHR28285:SF1">
    <property type="entry name" value="PROTEIN BIG1"/>
    <property type="match status" value="1"/>
</dbReference>
<keyword evidence="9" id="KW-0961">Cell wall biogenesis/degradation</keyword>
<evidence type="ECO:0000313" key="13">
    <source>
        <dbReference type="EMBL" id="CAF9919172.1"/>
    </source>
</evidence>
<evidence type="ECO:0000256" key="5">
    <source>
        <dbReference type="ARBA" id="ARBA00022729"/>
    </source>
</evidence>
<reference evidence="13" key="1">
    <citation type="submission" date="2021-03" db="EMBL/GenBank/DDBJ databases">
        <authorList>
            <person name="Tagirdzhanova G."/>
        </authorList>
    </citation>
    <scope>NUCLEOTIDE SEQUENCE</scope>
</reference>
<keyword evidence="6" id="KW-0256">Endoplasmic reticulum</keyword>
<proteinExistence type="inferred from homology"/>
<accession>A0A8H3FAN7</accession>
<dbReference type="AlphaFoldDB" id="A0A8H3FAN7"/>
<sequence>MGWMHSLIFAFSATVAYAFQDASPYMAFSTAELDWTAPRIASYRTVQESITRSLAECPTDFYILAHQPGVNFADYTVRSTPHLKEWLERASRRINSGLAVSEMVGSIDQTLLHKTLKSKCGVEKLHVDASDLMLSNLINALPTQSFTLLYSTTPGLDSKPQDSPLYEMEDQGSLHMDMKRDVEMHMLEDNNITLVDGPLFERYQYFTPGLFMGLIAMAFILTIAFVAVSALSSLQVSYAAFDKENGPAAQKKAQ</sequence>
<keyword evidence="8 10" id="KW-0472">Membrane</keyword>
<evidence type="ECO:0000256" key="9">
    <source>
        <dbReference type="ARBA" id="ARBA00023316"/>
    </source>
</evidence>
<evidence type="ECO:0000313" key="14">
    <source>
        <dbReference type="Proteomes" id="UP000664169"/>
    </source>
</evidence>
<evidence type="ECO:0000256" key="1">
    <source>
        <dbReference type="ARBA" id="ARBA00004115"/>
    </source>
</evidence>
<gene>
    <name evidence="13" type="ORF">GOMPHAMPRED_001697</name>
</gene>
<dbReference type="OrthoDB" id="9985059at2759"/>
<dbReference type="InterPro" id="IPR046756">
    <property type="entry name" value="VAS1/VOA1_TM"/>
</dbReference>
<keyword evidence="4 10" id="KW-0812">Transmembrane</keyword>
<dbReference type="InterPro" id="IPR037654">
    <property type="entry name" value="Big1"/>
</dbReference>
<evidence type="ECO:0000256" key="10">
    <source>
        <dbReference type="SAM" id="Phobius"/>
    </source>
</evidence>
<feature type="transmembrane region" description="Helical" evidence="10">
    <location>
        <begin position="210"/>
        <end position="231"/>
    </location>
</feature>
<evidence type="ECO:0000256" key="8">
    <source>
        <dbReference type="ARBA" id="ARBA00023136"/>
    </source>
</evidence>
<evidence type="ECO:0000256" key="7">
    <source>
        <dbReference type="ARBA" id="ARBA00022989"/>
    </source>
</evidence>
<feature type="chain" id="PRO_5034616831" description="Protein BIG1" evidence="11">
    <location>
        <begin position="19"/>
        <end position="254"/>
    </location>
</feature>
<keyword evidence="7 10" id="KW-1133">Transmembrane helix</keyword>
<dbReference type="GO" id="GO:0009272">
    <property type="term" value="P:fungal-type cell wall biogenesis"/>
    <property type="evidence" value="ECO:0007669"/>
    <property type="project" value="TreeGrafter"/>
</dbReference>